<dbReference type="GO" id="GO:0005737">
    <property type="term" value="C:cytoplasm"/>
    <property type="evidence" value="ECO:0007669"/>
    <property type="project" value="TreeGrafter"/>
</dbReference>
<comment type="function">
    <text evidence="5">Adds a myristoyl group to the N-terminal glycine residue of certain cellular proteins.</text>
</comment>
<comment type="catalytic activity">
    <reaction evidence="5">
        <text>N-terminal glycyl-[protein] + tetradecanoyl-CoA = N-tetradecanoylglycyl-[protein] + CoA + H(+)</text>
        <dbReference type="Rhea" id="RHEA:15521"/>
        <dbReference type="Rhea" id="RHEA-COMP:12666"/>
        <dbReference type="Rhea" id="RHEA-COMP:12667"/>
        <dbReference type="ChEBI" id="CHEBI:15378"/>
        <dbReference type="ChEBI" id="CHEBI:57287"/>
        <dbReference type="ChEBI" id="CHEBI:57385"/>
        <dbReference type="ChEBI" id="CHEBI:64723"/>
        <dbReference type="ChEBI" id="CHEBI:133050"/>
        <dbReference type="EC" id="2.3.1.97"/>
    </reaction>
</comment>
<dbReference type="EMBL" id="CAXDID020000255">
    <property type="protein sequence ID" value="CAL6065420.1"/>
    <property type="molecule type" value="Genomic_DNA"/>
</dbReference>
<dbReference type="EMBL" id="CATOUU010000720">
    <property type="protein sequence ID" value="CAI9943989.1"/>
    <property type="molecule type" value="Genomic_DNA"/>
</dbReference>
<dbReference type="EC" id="2.3.1.97" evidence="2 5"/>
<keyword evidence="16" id="KW-1185">Reference proteome</keyword>
<reference evidence="12" key="1">
    <citation type="submission" date="2023-06" db="EMBL/GenBank/DDBJ databases">
        <authorList>
            <person name="Kurt Z."/>
        </authorList>
    </citation>
    <scope>NUCLEOTIDE SEQUENCE</scope>
</reference>
<dbReference type="Proteomes" id="UP001642409">
    <property type="component" value="Unassembled WGS sequence"/>
</dbReference>
<protein>
    <recommendedName>
        <fullName evidence="2 5">Glycylpeptide N-tetradecanoyltransferase</fullName>
        <ecNumber evidence="2 5">2.3.1.97</ecNumber>
    </recommendedName>
</protein>
<feature type="compositionally biased region" description="Basic and acidic residues" evidence="7">
    <location>
        <begin position="1"/>
        <end position="13"/>
    </location>
</feature>
<dbReference type="SUPFAM" id="SSF55729">
    <property type="entry name" value="Acyl-CoA N-acyltransferases (Nat)"/>
    <property type="match status" value="2"/>
</dbReference>
<comment type="caution">
    <text evidence="12">The sequence shown here is derived from an EMBL/GenBank/DDBJ whole genome shotgun (WGS) entry which is preliminary data.</text>
</comment>
<dbReference type="PANTHER" id="PTHR11377">
    <property type="entry name" value="N-MYRISTOYL TRANSFERASE"/>
    <property type="match status" value="1"/>
</dbReference>
<evidence type="ECO:0000313" key="10">
    <source>
        <dbReference type="EMBL" id="CAI9940959.1"/>
    </source>
</evidence>
<feature type="domain" description="Glycylpeptide N-tetradecanoyltransferase N-terminal" evidence="8">
    <location>
        <begin position="34"/>
        <end position="193"/>
    </location>
</feature>
<keyword evidence="3 5" id="KW-0808">Transferase</keyword>
<proteinExistence type="inferred from homology"/>
<evidence type="ECO:0000256" key="5">
    <source>
        <dbReference type="RuleBase" id="RU000586"/>
    </source>
</evidence>
<evidence type="ECO:0000259" key="8">
    <source>
        <dbReference type="Pfam" id="PF01233"/>
    </source>
</evidence>
<reference evidence="13 16" key="2">
    <citation type="submission" date="2024-07" db="EMBL/GenBank/DDBJ databases">
        <authorList>
            <person name="Akdeniz Z."/>
        </authorList>
    </citation>
    <scope>NUCLEOTIDE SEQUENCE [LARGE SCALE GENOMIC DNA]</scope>
</reference>
<dbReference type="Pfam" id="PF02799">
    <property type="entry name" value="NMT_C"/>
    <property type="match status" value="1"/>
</dbReference>
<evidence type="ECO:0000256" key="1">
    <source>
        <dbReference type="ARBA" id="ARBA00009469"/>
    </source>
</evidence>
<evidence type="ECO:0000313" key="12">
    <source>
        <dbReference type="EMBL" id="CAI9957430.1"/>
    </source>
</evidence>
<evidence type="ECO:0000256" key="3">
    <source>
        <dbReference type="ARBA" id="ARBA00022679"/>
    </source>
</evidence>
<dbReference type="GO" id="GO:0004379">
    <property type="term" value="F:glycylpeptide N-tetradecanoyltransferase activity"/>
    <property type="evidence" value="ECO:0007669"/>
    <property type="project" value="UniProtKB-EC"/>
</dbReference>
<dbReference type="Pfam" id="PF01233">
    <property type="entry name" value="NMT"/>
    <property type="match status" value="1"/>
</dbReference>
<dbReference type="AlphaFoldDB" id="A0AA86UGR2"/>
<comment type="similarity">
    <text evidence="1 6">Belongs to the NMT family.</text>
</comment>
<organism evidence="12">
    <name type="scientific">Hexamita inflata</name>
    <dbReference type="NCBI Taxonomy" id="28002"/>
    <lineage>
        <taxon>Eukaryota</taxon>
        <taxon>Metamonada</taxon>
        <taxon>Diplomonadida</taxon>
        <taxon>Hexamitidae</taxon>
        <taxon>Hexamitinae</taxon>
        <taxon>Hexamita</taxon>
    </lineage>
</organism>
<dbReference type="EMBL" id="CATOUU010000889">
    <property type="protein sequence ID" value="CAI9957430.1"/>
    <property type="molecule type" value="Genomic_DNA"/>
</dbReference>
<evidence type="ECO:0000256" key="6">
    <source>
        <dbReference type="RuleBase" id="RU004178"/>
    </source>
</evidence>
<dbReference type="InterPro" id="IPR022677">
    <property type="entry name" value="NMT_C"/>
</dbReference>
<dbReference type="EMBL" id="CATOUU010000686">
    <property type="protein sequence ID" value="CAI9940959.1"/>
    <property type="molecule type" value="Genomic_DNA"/>
</dbReference>
<accession>A0AA86UGR2</accession>
<feature type="region of interest" description="Disordered" evidence="7">
    <location>
        <begin position="1"/>
        <end position="26"/>
    </location>
</feature>
<evidence type="ECO:0000313" key="13">
    <source>
        <dbReference type="EMBL" id="CAL6004954.1"/>
    </source>
</evidence>
<name>A0AA86UGR2_9EUKA</name>
<keyword evidence="4 5" id="KW-0012">Acyltransferase</keyword>
<dbReference type="InterPro" id="IPR016181">
    <property type="entry name" value="Acyl_CoA_acyltransferase"/>
</dbReference>
<sequence>MSDKQNPVEEHKFWPTQPVAHDSKSGPRQILDIKKEEVAKKAIPTPVYLKFDTIDYNVQEKLQELTEYLANNYVGDSKGKSRFGYSYEFMHWWLSSQSNNISVGLRVTHTSPDLSEEQKLLIADLKEGELVGYISGVPMTYQYNSLKSVGQSVDFLCVHHALRTQNIAPLLIQEITRRSYKQGIFTAVFTAAFTAKQENPTIPRMLVSQYYHRLLNPVKLAQCKFAQKPHQMSERDFEFHYKLPYVQTTKQKNFRLSTKADSEQILSLLTSYQEQNYKVQQHFDIKLFQKMFRNIENVIQCFVYEFQGKIIGFCSFYVVDTQMLDPEINKYHKFIRNGYFYHYAVAQGQTEIDLQQMMTMLMHEMKKAKVDVCTCLDICKNRELIEKLQMDGGDGRLSYHTFNLDWGTELKHEDLGIVLV</sequence>
<dbReference type="InterPro" id="IPR000903">
    <property type="entry name" value="NMT"/>
</dbReference>
<evidence type="ECO:0000256" key="2">
    <source>
        <dbReference type="ARBA" id="ARBA00012923"/>
    </source>
</evidence>
<evidence type="ECO:0000259" key="9">
    <source>
        <dbReference type="Pfam" id="PF02799"/>
    </source>
</evidence>
<dbReference type="InterPro" id="IPR022676">
    <property type="entry name" value="NMT_N"/>
</dbReference>
<evidence type="ECO:0000256" key="4">
    <source>
        <dbReference type="ARBA" id="ARBA00023315"/>
    </source>
</evidence>
<dbReference type="EMBL" id="CAXDID020000135">
    <property type="protein sequence ID" value="CAL6037060.1"/>
    <property type="molecule type" value="Genomic_DNA"/>
</dbReference>
<dbReference type="PANTHER" id="PTHR11377:SF5">
    <property type="entry name" value="GLYCYLPEPTIDE N-TETRADECANOYLTRANSFERASE"/>
    <property type="match status" value="1"/>
</dbReference>
<gene>
    <name evidence="13" type="ORF">HINF_LOCUS19132</name>
    <name evidence="10" type="ORF">HINF_LOCUS28604</name>
    <name evidence="11" type="ORF">HINF_LOCUS31634</name>
    <name evidence="14" type="ORF">HINF_LOCUS36712</name>
    <name evidence="12" type="ORF">HINF_LOCUS45075</name>
    <name evidence="15" type="ORF">HINF_LOCUS51831</name>
</gene>
<dbReference type="EMBL" id="CAXDID020000050">
    <property type="protein sequence ID" value="CAL6004954.1"/>
    <property type="molecule type" value="Genomic_DNA"/>
</dbReference>
<evidence type="ECO:0000313" key="16">
    <source>
        <dbReference type="Proteomes" id="UP001642409"/>
    </source>
</evidence>
<evidence type="ECO:0000313" key="11">
    <source>
        <dbReference type="EMBL" id="CAI9943989.1"/>
    </source>
</evidence>
<feature type="domain" description="Glycylpeptide N-tetradecanoyltransferase C-terminal" evidence="9">
    <location>
        <begin position="223"/>
        <end position="405"/>
    </location>
</feature>
<evidence type="ECO:0000313" key="14">
    <source>
        <dbReference type="EMBL" id="CAL6037060.1"/>
    </source>
</evidence>
<evidence type="ECO:0000256" key="7">
    <source>
        <dbReference type="SAM" id="MobiDB-lite"/>
    </source>
</evidence>
<evidence type="ECO:0000313" key="15">
    <source>
        <dbReference type="EMBL" id="CAL6065420.1"/>
    </source>
</evidence>
<dbReference type="Gene3D" id="3.40.630.170">
    <property type="match status" value="1"/>
</dbReference>